<accession>A0A1H1WR41</accession>
<proteinExistence type="predicted"/>
<dbReference type="Proteomes" id="UP000199679">
    <property type="component" value="Chromosome I"/>
</dbReference>
<keyword evidence="2" id="KW-1185">Reference proteome</keyword>
<gene>
    <name evidence="1" type="ORF">SAMN05216490_2257</name>
</gene>
<protein>
    <recommendedName>
        <fullName evidence="3">NACHT domain-containing protein</fullName>
    </recommendedName>
</protein>
<reference evidence="1 2" key="1">
    <citation type="submission" date="2016-10" db="EMBL/GenBank/DDBJ databases">
        <authorList>
            <person name="de Groot N.N."/>
        </authorList>
    </citation>
    <scope>NUCLEOTIDE SEQUENCE [LARGE SCALE GENOMIC DNA]</scope>
    <source>
        <strain evidence="1 2">MP1X4</strain>
    </source>
</reference>
<dbReference type="RefSeq" id="WP_091372445.1">
    <property type="nucleotide sequence ID" value="NZ_LT629740.1"/>
</dbReference>
<evidence type="ECO:0000313" key="1">
    <source>
        <dbReference type="EMBL" id="SDS99544.1"/>
    </source>
</evidence>
<name>A0A1H1WR41_MUCMA</name>
<organism evidence="1 2">
    <name type="scientific">Mucilaginibacter mallensis</name>
    <dbReference type="NCBI Taxonomy" id="652787"/>
    <lineage>
        <taxon>Bacteria</taxon>
        <taxon>Pseudomonadati</taxon>
        <taxon>Bacteroidota</taxon>
        <taxon>Sphingobacteriia</taxon>
        <taxon>Sphingobacteriales</taxon>
        <taxon>Sphingobacteriaceae</taxon>
        <taxon>Mucilaginibacter</taxon>
    </lineage>
</organism>
<dbReference type="EMBL" id="LT629740">
    <property type="protein sequence ID" value="SDS99544.1"/>
    <property type="molecule type" value="Genomic_DNA"/>
</dbReference>
<sequence>MTSHLSHHNLELLKSKIKYTSGLENVSPADCKIISCLILKKTRCNISETTIKRIYGFAVSRFNPSLFTLDTLSIYCNYSGWEDFCEHQASSKITNDDAADWFNLQRNAAKITKFTIDAIKNRSGIPYNRTVSRSFIEDHFNNFRESDYTGAVVAAPAGYGKSISLCQWVEQQVELNESKATNDVILFFSSIALVSFLLSGRDINYWLLGLLGYTSDKDINAIWDEKQRKGSRFYLVIDGFDEHSFKTDQFMLLLGQIGDLLALHRSNPWMKVILSMRSCTWINHRHELQANDNKWLTGFNTDEDCINVPLLNPAEIKTLCYKINPYLHQFIPIRLAADFDHPLFFQYYYKKHKENFSPVHMDHSAIYELIYFMVQSNIYSGGNAEEKALLTRELAECMDPEQGNHVADKLQIYDLISKHHIAYLELLSTGFLREVNESAFNHYHVAVKFSTPYFTSLGIAQSLLYKNKDRFDTVLIKHLHNRFANNPIKLSLLKWCILHAVSTGQQSNLVHLTELYLTPVEKCEIILFLGDVLNKIPVWQKEEIGDKLFEYFLGSELLHNDYKKTLKHLLAFNLSPKKRIQVYSLLAMLAIINLELDELYTCLIKLKDFQDEDMLFFAINPLQCLDAIYQFLKYGIIKKESLEALTKLAFTPPKNEHELRNCVMNDMLYMLGMYTLSICNNPKKSIRFIHAIRSFYKSDDLYNQTSVYGFMVKIISADAYFRLGDNDMVTALYYAISNAYEKSEGLMSPFMKTLFLSVKIKFLAGNHEDHAIMEEIKALRANSETSGNKLSLLLILIFIMKNERMAVTHPKFHAQLYNDYKKMAYQCSVNTDLLSSHCNLVYK</sequence>
<evidence type="ECO:0000313" key="2">
    <source>
        <dbReference type="Proteomes" id="UP000199679"/>
    </source>
</evidence>
<evidence type="ECO:0008006" key="3">
    <source>
        <dbReference type="Google" id="ProtNLM"/>
    </source>
</evidence>
<dbReference type="AlphaFoldDB" id="A0A1H1WR41"/>
<dbReference type="OrthoDB" id="956377at2"/>